<sequence length="432" mass="48198">MGVVISLFVILISMQACGADDPSETKPEEEEVPDEETEPELTIDPNKTFVHLGMLHTQVDFDRIKLKVTAQESPWIDGWNKLIANSHASLSYNPSPTVKLIRGGSSTEEPEADNYSRAMNDAAAAYQCAIRWKISGEEAYADKAIEILNAWASTCEVISGNSNVALASGIYGYEFANAAEIMRDYECWSTTDFEAFKQWMRDVFYSVSYNFLETHWGTCDSHYWANWDLANLANVMAVGILCDDATLYNYSLDYLMNGVGNGNLTKCINYIHTKSFNDDIDLGQIQESGRDQGHTLLNIGLLGVICQMAYNQGDDLFAYDDNRVLKGAEYVAKYNFANLSVPFTEYTRYYKDAWSVCGGVETHTEVNESGKGGFRPIWELMYHHYVIKKGITARYVSMAARMHRVEGGGGDYGSNSGGFDVLGLGTLMYSLE</sequence>
<organism evidence="6 7">
    <name type="scientific">Plebeiibacterium sediminum</name>
    <dbReference type="NCBI Taxonomy" id="2992112"/>
    <lineage>
        <taxon>Bacteria</taxon>
        <taxon>Pseudomonadati</taxon>
        <taxon>Bacteroidota</taxon>
        <taxon>Bacteroidia</taxon>
        <taxon>Marinilabiliales</taxon>
        <taxon>Marinilabiliaceae</taxon>
        <taxon>Plebeiibacterium</taxon>
    </lineage>
</organism>
<dbReference type="GO" id="GO:0042597">
    <property type="term" value="C:periplasmic space"/>
    <property type="evidence" value="ECO:0007669"/>
    <property type="project" value="InterPro"/>
</dbReference>
<name>A0AAE3M656_9BACT</name>
<comment type="caution">
    <text evidence="6">The sequence shown here is derived from an EMBL/GenBank/DDBJ whole genome shotgun (WGS) entry which is preliminary data.</text>
</comment>
<gene>
    <name evidence="6" type="ORF">OM075_14395</name>
</gene>
<evidence type="ECO:0000256" key="2">
    <source>
        <dbReference type="ARBA" id="ARBA00023239"/>
    </source>
</evidence>
<keyword evidence="7" id="KW-1185">Reference proteome</keyword>
<evidence type="ECO:0000313" key="7">
    <source>
        <dbReference type="Proteomes" id="UP001209229"/>
    </source>
</evidence>
<reference evidence="6" key="1">
    <citation type="submission" date="2022-10" db="EMBL/GenBank/DDBJ databases">
        <authorList>
            <person name="Yu W.X."/>
        </authorList>
    </citation>
    <scope>NUCLEOTIDE SEQUENCE</scope>
    <source>
        <strain evidence="6">AAT</strain>
    </source>
</reference>
<dbReference type="SUPFAM" id="SSF48230">
    <property type="entry name" value="Chondroitin AC/alginate lyase"/>
    <property type="match status" value="1"/>
</dbReference>
<dbReference type="RefSeq" id="WP_301191227.1">
    <property type="nucleotide sequence ID" value="NZ_JAPDPJ010000034.1"/>
</dbReference>
<feature type="domain" description="Alginate lyase" evidence="5">
    <location>
        <begin position="108"/>
        <end position="334"/>
    </location>
</feature>
<accession>A0AAE3M656</accession>
<keyword evidence="1 4" id="KW-0732">Signal</keyword>
<dbReference type="EMBL" id="JAPDPJ010000034">
    <property type="protein sequence ID" value="MCW3787662.1"/>
    <property type="molecule type" value="Genomic_DNA"/>
</dbReference>
<dbReference type="Gene3D" id="1.50.10.100">
    <property type="entry name" value="Chondroitin AC/alginate lyase"/>
    <property type="match status" value="1"/>
</dbReference>
<evidence type="ECO:0000259" key="5">
    <source>
        <dbReference type="Pfam" id="PF05426"/>
    </source>
</evidence>
<feature type="compositionally biased region" description="Acidic residues" evidence="3">
    <location>
        <begin position="27"/>
        <end position="38"/>
    </location>
</feature>
<dbReference type="GO" id="GO:0016829">
    <property type="term" value="F:lyase activity"/>
    <property type="evidence" value="ECO:0007669"/>
    <property type="project" value="UniProtKB-KW"/>
</dbReference>
<dbReference type="InterPro" id="IPR008397">
    <property type="entry name" value="Alginate_lyase_dom"/>
</dbReference>
<feature type="signal peptide" evidence="4">
    <location>
        <begin position="1"/>
        <end position="18"/>
    </location>
</feature>
<evidence type="ECO:0000256" key="3">
    <source>
        <dbReference type="SAM" id="MobiDB-lite"/>
    </source>
</evidence>
<feature type="chain" id="PRO_5041954281" evidence="4">
    <location>
        <begin position="19"/>
        <end position="432"/>
    </location>
</feature>
<proteinExistence type="predicted"/>
<dbReference type="InterPro" id="IPR008929">
    <property type="entry name" value="Chondroitin_lyas"/>
</dbReference>
<keyword evidence="2 6" id="KW-0456">Lyase</keyword>
<evidence type="ECO:0000313" key="6">
    <source>
        <dbReference type="EMBL" id="MCW3787662.1"/>
    </source>
</evidence>
<evidence type="ECO:0000256" key="1">
    <source>
        <dbReference type="ARBA" id="ARBA00022729"/>
    </source>
</evidence>
<dbReference type="AlphaFoldDB" id="A0AAE3M656"/>
<evidence type="ECO:0000256" key="4">
    <source>
        <dbReference type="SAM" id="SignalP"/>
    </source>
</evidence>
<protein>
    <submittedName>
        <fullName evidence="6">Alginate lyase family protein</fullName>
    </submittedName>
</protein>
<feature type="region of interest" description="Disordered" evidence="3">
    <location>
        <begin position="18"/>
        <end position="38"/>
    </location>
</feature>
<dbReference type="Pfam" id="PF05426">
    <property type="entry name" value="Alginate_lyase"/>
    <property type="match status" value="1"/>
</dbReference>
<dbReference type="Proteomes" id="UP001209229">
    <property type="component" value="Unassembled WGS sequence"/>
</dbReference>